<dbReference type="Gene3D" id="3.40.630.30">
    <property type="match status" value="1"/>
</dbReference>
<sequence>MIIIYIILAIILMYIFFMAYIKIRYHFWSTQPVFHYYNIMYRIRPPGKISKSIVPINRYTNIIDIKTHNASELNDSKIQYICGFIKNFCLRTSTLNFLPENNNIVPYLRDSGGNGYVSIYYDSSPYAEKGDNYKGLVCGRKLCVVFNKGPIFPIYYMDNLCIYPGYKKKDIFPKLIQNHCNNLRKNRKNITTILFKHDGPKHIIIPLTSFLTTGYLINDIPLLTIPHGSFKVIELTCDNVNLLKTFIDENSNRFKCFIYPEMAEIFHFIRTGNIFIYGVLHKDNLVSAYFFRNSMIKYTPNKIPGENQILEGNKEELSNVITNFASLSDIYNNNIFLTGFSIALHMCNKRQKSEYVFIDGVSSNVDIIKSFGVNITVRYSQKSSFIFYNYATKNLPADKCLIIY</sequence>
<accession>A0A6C0BZ91</accession>
<dbReference type="EMBL" id="MN739278">
    <property type="protein sequence ID" value="QHS96698.1"/>
    <property type="molecule type" value="Genomic_DNA"/>
</dbReference>
<protein>
    <submittedName>
        <fullName evidence="2">Uncharacterized protein</fullName>
    </submittedName>
</protein>
<reference evidence="2" key="1">
    <citation type="journal article" date="2020" name="Nature">
        <title>Giant virus diversity and host interactions through global metagenomics.</title>
        <authorList>
            <person name="Schulz F."/>
            <person name="Roux S."/>
            <person name="Paez-Espino D."/>
            <person name="Jungbluth S."/>
            <person name="Walsh D.A."/>
            <person name="Denef V.J."/>
            <person name="McMahon K.D."/>
            <person name="Konstantinidis K.T."/>
            <person name="Eloe-Fadrosh E.A."/>
            <person name="Kyrpides N.C."/>
            <person name="Woyke T."/>
        </authorList>
    </citation>
    <scope>NUCLEOTIDE SEQUENCE</scope>
    <source>
        <strain evidence="2">GVMAG-M-3300020166-5</strain>
    </source>
</reference>
<evidence type="ECO:0000256" key="1">
    <source>
        <dbReference type="SAM" id="Phobius"/>
    </source>
</evidence>
<keyword evidence="1" id="KW-0812">Transmembrane</keyword>
<keyword evidence="1" id="KW-0472">Membrane</keyword>
<feature type="transmembrane region" description="Helical" evidence="1">
    <location>
        <begin position="6"/>
        <end position="23"/>
    </location>
</feature>
<proteinExistence type="predicted"/>
<dbReference type="AlphaFoldDB" id="A0A6C0BZ91"/>
<name>A0A6C0BZ91_9ZZZZ</name>
<keyword evidence="1" id="KW-1133">Transmembrane helix</keyword>
<organism evidence="2">
    <name type="scientific">viral metagenome</name>
    <dbReference type="NCBI Taxonomy" id="1070528"/>
    <lineage>
        <taxon>unclassified sequences</taxon>
        <taxon>metagenomes</taxon>
        <taxon>organismal metagenomes</taxon>
    </lineage>
</organism>
<evidence type="ECO:0000313" key="2">
    <source>
        <dbReference type="EMBL" id="QHS96698.1"/>
    </source>
</evidence>